<dbReference type="EMBL" id="JAMZFT010000001">
    <property type="protein sequence ID" value="MCP1335941.1"/>
    <property type="molecule type" value="Genomic_DNA"/>
</dbReference>
<protein>
    <submittedName>
        <fullName evidence="3">DUF11 domain-containing protein</fullName>
    </submittedName>
</protein>
<organism evidence="3 4">
    <name type="scientific">Futiania mangrovi</name>
    <dbReference type="NCBI Taxonomy" id="2959716"/>
    <lineage>
        <taxon>Bacteria</taxon>
        <taxon>Pseudomonadati</taxon>
        <taxon>Pseudomonadota</taxon>
        <taxon>Alphaproteobacteria</taxon>
        <taxon>Futianiales</taxon>
        <taxon>Futianiaceae</taxon>
        <taxon>Futiania</taxon>
    </lineage>
</organism>
<sequence length="368" mass="36413">MCELSFSAFSKVACRGALAGGLGMAGILLAASPALAIGTEAGTTVSNTVSVAYNVGGVAQTAANDTAEFVVDRKIDVTVATAGTNQVIPGQTAEVLAYTITNTGNGEQGYDIDVAVAGGGTAIGLTLGAGASPASGEYVVYVDANDNGVFDPGTDTQYAPSSGSTTLAFNLGHATNTTNYAASTTVFIVANIPASAADGAIDTFTVSATTLDVGTTTVTTESATNDLATEETVFADGAGTADAATDGVHSNEGVFEVVTATLVVSKTMQVISESPSNCVTDAVVASQYALPGACIEYTITVTNNGTANAENVALTDVLPTEVTFSGFHSSTSTFDTGPSEAAGTVSATANSIASGGGSVQLVIRALIN</sequence>
<reference evidence="3" key="1">
    <citation type="submission" date="2022-06" db="EMBL/GenBank/DDBJ databases">
        <title>Isolation and Genomics of Futiania mangrovii gen. nov., sp. nov., a Rare and Metabolically-versatile member in the Class Alphaproteobacteria.</title>
        <authorList>
            <person name="Liu L."/>
            <person name="Huang W.-C."/>
            <person name="Pan J."/>
            <person name="Li J."/>
            <person name="Huang Y."/>
            <person name="Du H."/>
            <person name="Liu Y."/>
            <person name="Li M."/>
        </authorList>
    </citation>
    <scope>NUCLEOTIDE SEQUENCE</scope>
    <source>
        <strain evidence="3">FT118</strain>
    </source>
</reference>
<feature type="signal peptide" evidence="1">
    <location>
        <begin position="1"/>
        <end position="36"/>
    </location>
</feature>
<evidence type="ECO:0000259" key="2">
    <source>
        <dbReference type="Pfam" id="PF01345"/>
    </source>
</evidence>
<dbReference type="Proteomes" id="UP001055804">
    <property type="component" value="Unassembled WGS sequence"/>
</dbReference>
<accession>A0A9J6PA93</accession>
<feature type="chain" id="PRO_5039895619" evidence="1">
    <location>
        <begin position="37"/>
        <end position="368"/>
    </location>
</feature>
<proteinExistence type="predicted"/>
<evidence type="ECO:0000256" key="1">
    <source>
        <dbReference type="SAM" id="SignalP"/>
    </source>
</evidence>
<comment type="caution">
    <text evidence="3">The sequence shown here is derived from an EMBL/GenBank/DDBJ whole genome shotgun (WGS) entry which is preliminary data.</text>
</comment>
<evidence type="ECO:0000313" key="4">
    <source>
        <dbReference type="Proteomes" id="UP001055804"/>
    </source>
</evidence>
<keyword evidence="1" id="KW-0732">Signal</keyword>
<dbReference type="AlphaFoldDB" id="A0A9J6PA93"/>
<dbReference type="Pfam" id="PF01345">
    <property type="entry name" value="DUF11"/>
    <property type="match status" value="1"/>
</dbReference>
<keyword evidence="4" id="KW-1185">Reference proteome</keyword>
<dbReference type="NCBIfam" id="TIGR01451">
    <property type="entry name" value="B_ant_repeat"/>
    <property type="match status" value="1"/>
</dbReference>
<evidence type="ECO:0000313" key="3">
    <source>
        <dbReference type="EMBL" id="MCP1335941.1"/>
    </source>
</evidence>
<gene>
    <name evidence="3" type="ORF">NJQ99_05920</name>
</gene>
<dbReference type="InterPro" id="IPR047589">
    <property type="entry name" value="DUF11_rpt"/>
</dbReference>
<name>A0A9J6PA93_9PROT</name>
<dbReference type="RefSeq" id="WP_269331865.1">
    <property type="nucleotide sequence ID" value="NZ_JAMZFT010000001.1"/>
</dbReference>
<dbReference type="InterPro" id="IPR001434">
    <property type="entry name" value="OmcB-like_DUF11"/>
</dbReference>
<feature type="domain" description="DUF11" evidence="2">
    <location>
        <begin position="287"/>
        <end position="366"/>
    </location>
</feature>